<evidence type="ECO:0000313" key="5">
    <source>
        <dbReference type="Proteomes" id="UP000688947"/>
    </source>
</evidence>
<dbReference type="PANTHER" id="PTHR12473">
    <property type="entry name" value="UBIQUITIN CARBOXYL-TERMINAL HYDROLASE MINDY-4-RELATED"/>
    <property type="match status" value="1"/>
</dbReference>
<dbReference type="GO" id="GO:0071108">
    <property type="term" value="P:protein K48-linked deubiquitination"/>
    <property type="evidence" value="ECO:0007669"/>
    <property type="project" value="InterPro"/>
</dbReference>
<reference evidence="4" key="1">
    <citation type="submission" date="2021-01" db="EMBL/GenBank/DDBJ databases">
        <title>Phytophthora aleatoria, a newly-described species from Pinus radiata is distinct from Phytophthora cactorum isolates based on comparative genomics.</title>
        <authorList>
            <person name="Mcdougal R."/>
            <person name="Panda P."/>
            <person name="Williams N."/>
            <person name="Studholme D.J."/>
        </authorList>
    </citation>
    <scope>NUCLEOTIDE SEQUENCE</scope>
    <source>
        <strain evidence="4">NZFS 3830</strain>
    </source>
</reference>
<protein>
    <recommendedName>
        <fullName evidence="3">Deubiquitinating enzyme MINDY-3/4 conserved domain-containing protein</fullName>
    </recommendedName>
</protein>
<evidence type="ECO:0000259" key="3">
    <source>
        <dbReference type="SMART" id="SM01174"/>
    </source>
</evidence>
<dbReference type="AlphaFoldDB" id="A0A8T1V0A5"/>
<evidence type="ECO:0000313" key="4">
    <source>
        <dbReference type="EMBL" id="KAG6971955.1"/>
    </source>
</evidence>
<feature type="region of interest" description="Disordered" evidence="2">
    <location>
        <begin position="682"/>
        <end position="731"/>
    </location>
</feature>
<dbReference type="GO" id="GO:0004843">
    <property type="term" value="F:cysteine-type deubiquitinase activity"/>
    <property type="evidence" value="ECO:0007669"/>
    <property type="project" value="UniProtKB-EC"/>
</dbReference>
<dbReference type="SMART" id="SM01174">
    <property type="entry name" value="DUF4205"/>
    <property type="match status" value="1"/>
</dbReference>
<evidence type="ECO:0000256" key="2">
    <source>
        <dbReference type="SAM" id="MobiDB-lite"/>
    </source>
</evidence>
<comment type="similarity">
    <text evidence="1">Belongs to the MINDY deubiquitinase family. FAM188 subfamily.</text>
</comment>
<evidence type="ECO:0000256" key="1">
    <source>
        <dbReference type="ARBA" id="ARBA00011074"/>
    </source>
</evidence>
<feature type="compositionally biased region" description="Basic residues" evidence="2">
    <location>
        <begin position="709"/>
        <end position="721"/>
    </location>
</feature>
<dbReference type="InterPro" id="IPR039785">
    <property type="entry name" value="MINY3/4"/>
</dbReference>
<dbReference type="OrthoDB" id="9981542at2759"/>
<feature type="domain" description="Deubiquitinating enzyme MINDY-3/4 conserved" evidence="3">
    <location>
        <begin position="14"/>
        <end position="354"/>
    </location>
</feature>
<dbReference type="InterPro" id="IPR025257">
    <property type="entry name" value="MINDY-3/4_CD"/>
</dbReference>
<accession>A0A8T1V0A5</accession>
<proteinExistence type="inferred from homology"/>
<organism evidence="4 5">
    <name type="scientific">Phytophthora cactorum</name>
    <dbReference type="NCBI Taxonomy" id="29920"/>
    <lineage>
        <taxon>Eukaryota</taxon>
        <taxon>Sar</taxon>
        <taxon>Stramenopiles</taxon>
        <taxon>Oomycota</taxon>
        <taxon>Peronosporomycetes</taxon>
        <taxon>Peronosporales</taxon>
        <taxon>Peronosporaceae</taxon>
        <taxon>Phytophthora</taxon>
    </lineage>
</organism>
<dbReference type="GO" id="GO:1990380">
    <property type="term" value="F:K48-linked deubiquitinase activity"/>
    <property type="evidence" value="ECO:0007669"/>
    <property type="project" value="InterPro"/>
</dbReference>
<dbReference type="EMBL" id="JAENGZ010000043">
    <property type="protein sequence ID" value="KAG6971955.1"/>
    <property type="molecule type" value="Genomic_DNA"/>
</dbReference>
<feature type="region of interest" description="Disordered" evidence="2">
    <location>
        <begin position="640"/>
        <end position="661"/>
    </location>
</feature>
<name>A0A8T1V0A5_9STRA</name>
<dbReference type="GO" id="GO:0006508">
    <property type="term" value="P:proteolysis"/>
    <property type="evidence" value="ECO:0007669"/>
    <property type="project" value="UniProtKB-KW"/>
</dbReference>
<dbReference type="PANTHER" id="PTHR12473:SF8">
    <property type="entry name" value="UBIQUITIN CARBOXYL-TERMINAL HYDROLASE MINDY-4-RELATED"/>
    <property type="match status" value="1"/>
</dbReference>
<dbReference type="VEuPathDB" id="FungiDB:PC110_g4255"/>
<dbReference type="VEuPathDB" id="FungiDB:PC110_g4258"/>
<dbReference type="Proteomes" id="UP000688947">
    <property type="component" value="Unassembled WGS sequence"/>
</dbReference>
<gene>
    <name evidence="4" type="ORF">JG687_00001746</name>
</gene>
<feature type="compositionally biased region" description="Low complexity" evidence="2">
    <location>
        <begin position="651"/>
        <end position="660"/>
    </location>
</feature>
<sequence>MSTRLLATEVEELLRLLWPAVSIGDGASDDSQRWYQQGFELQSLRDFPLGLVQGHGGPCGVLAAVQAEMLRLFLFVRHRYTLSNNDFNLQQLMEHERLAEDEAARRQLLAEAMASLLVQCVGDDRAVHVVVQEDADKGAAATYRECTISVPFMPTENSPPDLVELLYHEMPAFCSPHGVINFTFSVLRTKGVAAVREEMDDPANTLTGAFGHCTQELVNLLLTGNAVSNVFDGSVPMGDTGLFLHGVPQRARIGYLTQLEALRYCQVGSYYKSPQFPVWVLGSSSHFSVGFALDARVCEESASAQLFQRVQRVFKTFDPMETGFMEMASLAESLKQLGVAPEILSNEYWMARLLARLEISSGAGIVLWDEYWTVISVLLHTNDFELALSGEYDANATTESRSPLQRSDSDLARELQAQFDAEERGQIDDTAVDVGTPGGLTDLVLGTDDVTVLENADLGESHQSGRVPMIVVFVLSAVWTFTLAYIQVHATEMANSVMNTTHFDNGEFWLAPYEDDERVVYYDLETDSHSRDLMLSPDAVSAPAQPRVATTTATKAAGEGGGSQVFPRQQQPLFNLDDSGDEAEGVEENPFATLLQQQQQTQQTATLAAEADEAACVGTTSEYHGNSLVSVAATTKEETGRGAIGRGGTRIGNTNGGNRRSILKHSHQRSVMATRVGTGAKAKKLGFEAAGSRPDRWSTGKPSSADTKNRRKSLGAIQKRRSQLEASAAKR</sequence>
<comment type="caution">
    <text evidence="4">The sequence shown here is derived from an EMBL/GenBank/DDBJ whole genome shotgun (WGS) entry which is preliminary data.</text>
</comment>
<dbReference type="Pfam" id="PF13898">
    <property type="entry name" value="MINDY-3_4_CD"/>
    <property type="match status" value="1"/>
</dbReference>